<feature type="transmembrane region" description="Helical" evidence="6">
    <location>
        <begin position="340"/>
        <end position="362"/>
    </location>
</feature>
<feature type="transmembrane region" description="Helical" evidence="6">
    <location>
        <begin position="199"/>
        <end position="225"/>
    </location>
</feature>
<evidence type="ECO:0000256" key="2">
    <source>
        <dbReference type="ARBA" id="ARBA00008974"/>
    </source>
</evidence>
<dbReference type="GO" id="GO:0015205">
    <property type="term" value="F:nucleobase transmembrane transporter activity"/>
    <property type="evidence" value="ECO:0007669"/>
    <property type="project" value="TreeGrafter"/>
</dbReference>
<dbReference type="InterPro" id="IPR045225">
    <property type="entry name" value="Uracil/uridine/allantoin_perm"/>
</dbReference>
<gene>
    <name evidence="7" type="ORF">CANCADRAFT_32850</name>
</gene>
<dbReference type="AlphaFoldDB" id="A0A1E4TD42"/>
<feature type="transmembrane region" description="Helical" evidence="6">
    <location>
        <begin position="172"/>
        <end position="192"/>
    </location>
</feature>
<feature type="transmembrane region" description="Helical" evidence="6">
    <location>
        <begin position="48"/>
        <end position="70"/>
    </location>
</feature>
<name>A0A1E4TD42_9ASCO</name>
<feature type="transmembrane region" description="Helical" evidence="6">
    <location>
        <begin position="382"/>
        <end position="398"/>
    </location>
</feature>
<dbReference type="OrthoDB" id="2018619at2759"/>
<organism evidence="7 8">
    <name type="scientific">Tortispora caseinolytica NRRL Y-17796</name>
    <dbReference type="NCBI Taxonomy" id="767744"/>
    <lineage>
        <taxon>Eukaryota</taxon>
        <taxon>Fungi</taxon>
        <taxon>Dikarya</taxon>
        <taxon>Ascomycota</taxon>
        <taxon>Saccharomycotina</taxon>
        <taxon>Trigonopsidomycetes</taxon>
        <taxon>Trigonopsidales</taxon>
        <taxon>Trigonopsidaceae</taxon>
        <taxon>Tortispora</taxon>
    </lineage>
</organism>
<protein>
    <recommendedName>
        <fullName evidence="9">Uracil permease</fullName>
    </recommendedName>
</protein>
<reference evidence="8" key="1">
    <citation type="submission" date="2016-02" db="EMBL/GenBank/DDBJ databases">
        <title>Comparative genomics of biotechnologically important yeasts.</title>
        <authorList>
            <consortium name="DOE Joint Genome Institute"/>
            <person name="Riley R."/>
            <person name="Haridas S."/>
            <person name="Wolfe K.H."/>
            <person name="Lopes M.R."/>
            <person name="Hittinger C.T."/>
            <person name="Goker M."/>
            <person name="Salamov A."/>
            <person name="Wisecaver J."/>
            <person name="Long T.M."/>
            <person name="Aerts A.L."/>
            <person name="Barry K."/>
            <person name="Choi C."/>
            <person name="Clum A."/>
            <person name="Coughlan A.Y."/>
            <person name="Deshpande S."/>
            <person name="Douglass A.P."/>
            <person name="Hanson S.J."/>
            <person name="Klenk H.-P."/>
            <person name="Labutti K."/>
            <person name="Lapidus A."/>
            <person name="Lindquist E."/>
            <person name="Lipzen A."/>
            <person name="Meier-Kolthoff J.P."/>
            <person name="Ohm R.A."/>
            <person name="Otillar R.P."/>
            <person name="Pangilinan J."/>
            <person name="Peng Y."/>
            <person name="Rokas A."/>
            <person name="Rosa C.A."/>
            <person name="Scheuner C."/>
            <person name="Sibirny A.A."/>
            <person name="Slot J.C."/>
            <person name="Stielow J.B."/>
            <person name="Sun H."/>
            <person name="Kurtzman C.P."/>
            <person name="Blackwell M."/>
            <person name="Jeffries T.W."/>
            <person name="Grigoriev I.V."/>
        </authorList>
    </citation>
    <scope>NUCLEOTIDE SEQUENCE [LARGE SCALE GENOMIC DNA]</scope>
    <source>
        <strain evidence="8">NRRL Y-17796</strain>
    </source>
</reference>
<evidence type="ECO:0008006" key="9">
    <source>
        <dbReference type="Google" id="ProtNLM"/>
    </source>
</evidence>
<evidence type="ECO:0000313" key="8">
    <source>
        <dbReference type="Proteomes" id="UP000095023"/>
    </source>
</evidence>
<dbReference type="Proteomes" id="UP000095023">
    <property type="component" value="Unassembled WGS sequence"/>
</dbReference>
<feature type="transmembrane region" description="Helical" evidence="6">
    <location>
        <begin position="460"/>
        <end position="477"/>
    </location>
</feature>
<proteinExistence type="inferred from homology"/>
<dbReference type="GO" id="GO:0005886">
    <property type="term" value="C:plasma membrane"/>
    <property type="evidence" value="ECO:0007669"/>
    <property type="project" value="TreeGrafter"/>
</dbReference>
<dbReference type="EMBL" id="KV453843">
    <property type="protein sequence ID" value="ODV89659.1"/>
    <property type="molecule type" value="Genomic_DNA"/>
</dbReference>
<feature type="transmembrane region" description="Helical" evidence="6">
    <location>
        <begin position="76"/>
        <end position="96"/>
    </location>
</feature>
<evidence type="ECO:0000256" key="1">
    <source>
        <dbReference type="ARBA" id="ARBA00004141"/>
    </source>
</evidence>
<feature type="transmembrane region" description="Helical" evidence="6">
    <location>
        <begin position="286"/>
        <end position="310"/>
    </location>
</feature>
<feature type="transmembrane region" description="Helical" evidence="6">
    <location>
        <begin position="245"/>
        <end position="265"/>
    </location>
</feature>
<evidence type="ECO:0000256" key="5">
    <source>
        <dbReference type="ARBA" id="ARBA00023136"/>
    </source>
</evidence>
<evidence type="ECO:0000256" key="3">
    <source>
        <dbReference type="ARBA" id="ARBA00022692"/>
    </source>
</evidence>
<evidence type="ECO:0000256" key="4">
    <source>
        <dbReference type="ARBA" id="ARBA00022989"/>
    </source>
</evidence>
<keyword evidence="8" id="KW-1185">Reference proteome</keyword>
<sequence>MKDKNVLKRFLKWIEIPVDPDAVTTTASYNRDTLPLPPSRRTYGPWQFVGLWIVTGSFNIGGWTTGSSIMALGLNVWQAMITVIVGHCMVAAICLLSGFPGAKWHIGFPILQKSSWGMYGGYFPLINRIFLSFIWYSTQVWWGGQCIKTFLTAIAPSYRNLNKPLANGTMTTGDFCAFVVFSILCLPIIWIPPERYHKFFAASALMVIPCVFALLGWCVATAGGPGLLVTNPEAVGISEATGSNLGWMFVLGIVSNIGGISTHIFSQSDFTRFARKPADQVLSQIVMVPLGTIVVSLIGIMCTSCAAEIFPDAGYLMWEPFDLLANIQSNFNDSSRSRCAVAFASICFIMSQFGIAVAENALSNGIDLSGLCPRYFNLHRGGYLTAAIAFVMQPWQLLNGASKFLSVVGGYAVFLGPFSGVMFADYYYVRRRNLKLTHLYEATEASNYWYTKGVNWRAPVCWIMGVWPLLPGFAWYVQHGAGPDNMGGWSHIYYLSWIVGCLISFTLYAVSSHIWKFKDPMAVDDEDYFGTFTEKGITLPPEMEVFEASDNSSLATEDQEMLDKD</sequence>
<dbReference type="Pfam" id="PF02133">
    <property type="entry name" value="Transp_cyt_pur"/>
    <property type="match status" value="1"/>
</dbReference>
<feature type="transmembrane region" description="Helical" evidence="6">
    <location>
        <begin position="116"/>
        <end position="136"/>
    </location>
</feature>
<feature type="transmembrane region" description="Helical" evidence="6">
    <location>
        <begin position="404"/>
        <end position="429"/>
    </location>
</feature>
<dbReference type="InterPro" id="IPR001248">
    <property type="entry name" value="Pur-cyt_permease"/>
</dbReference>
<dbReference type="CDD" id="cd11482">
    <property type="entry name" value="SLC-NCS1sbd_NRT1-like"/>
    <property type="match status" value="1"/>
</dbReference>
<dbReference type="PANTHER" id="PTHR30618">
    <property type="entry name" value="NCS1 FAMILY PURINE/PYRIMIDINE TRANSPORTER"/>
    <property type="match status" value="1"/>
</dbReference>
<dbReference type="PANTHER" id="PTHR30618:SF15">
    <property type="entry name" value="NICOTINAMIDE RIBOSIDE TRANSPORTER 1-RELATED"/>
    <property type="match status" value="1"/>
</dbReference>
<keyword evidence="3 6" id="KW-0812">Transmembrane</keyword>
<comment type="subcellular location">
    <subcellularLocation>
        <location evidence="1">Membrane</location>
        <topology evidence="1">Multi-pass membrane protein</topology>
    </subcellularLocation>
</comment>
<evidence type="ECO:0000313" key="7">
    <source>
        <dbReference type="EMBL" id="ODV89659.1"/>
    </source>
</evidence>
<accession>A0A1E4TD42</accession>
<dbReference type="Gene3D" id="1.10.4160.10">
    <property type="entry name" value="Hydantoin permease"/>
    <property type="match status" value="1"/>
</dbReference>
<evidence type="ECO:0000256" key="6">
    <source>
        <dbReference type="SAM" id="Phobius"/>
    </source>
</evidence>
<feature type="transmembrane region" description="Helical" evidence="6">
    <location>
        <begin position="492"/>
        <end position="511"/>
    </location>
</feature>
<keyword evidence="5 6" id="KW-0472">Membrane</keyword>
<keyword evidence="4 6" id="KW-1133">Transmembrane helix</keyword>
<comment type="similarity">
    <text evidence="2">Belongs to the purine-cytosine permease (2.A.39) family.</text>
</comment>